<evidence type="ECO:0000313" key="3">
    <source>
        <dbReference type="Proteomes" id="UP001327093"/>
    </source>
</evidence>
<proteinExistence type="predicted"/>
<sequence length="167" mass="18534">MTNGTNTTPAWGHAEGILNLKPPQAVQENQQELDRAHVIDTLHRYGFAYDERRLEVLRGCFTDDAEFLGSVAGKTDIGPFRGWPAIAEFLEGHMTVQNDQRRHMLVSDIVEDLDASTASTVSYLMLTSSSDGAVHVVTSGFYRCDLHKGEDGVWRIARLFAGFDSAF</sequence>
<gene>
    <name evidence="2" type="ORF">R4I43_30455</name>
</gene>
<feature type="domain" description="SnoaL-like" evidence="1">
    <location>
        <begin position="33"/>
        <end position="158"/>
    </location>
</feature>
<evidence type="ECO:0000259" key="1">
    <source>
        <dbReference type="Pfam" id="PF13577"/>
    </source>
</evidence>
<dbReference type="InterPro" id="IPR032710">
    <property type="entry name" value="NTF2-like_dom_sf"/>
</dbReference>
<dbReference type="EMBL" id="JAWLNX010000032">
    <property type="protein sequence ID" value="MEB3371732.1"/>
    <property type="molecule type" value="Genomic_DNA"/>
</dbReference>
<dbReference type="Gene3D" id="3.10.450.50">
    <property type="match status" value="1"/>
</dbReference>
<organism evidence="2 3">
    <name type="scientific">Saccharopolyspora mangrovi</name>
    <dbReference type="NCBI Taxonomy" id="3082379"/>
    <lineage>
        <taxon>Bacteria</taxon>
        <taxon>Bacillati</taxon>
        <taxon>Actinomycetota</taxon>
        <taxon>Actinomycetes</taxon>
        <taxon>Pseudonocardiales</taxon>
        <taxon>Pseudonocardiaceae</taxon>
        <taxon>Saccharopolyspora</taxon>
    </lineage>
</organism>
<dbReference type="CDD" id="cd00531">
    <property type="entry name" value="NTF2_like"/>
    <property type="match status" value="1"/>
</dbReference>
<dbReference type="Proteomes" id="UP001327093">
    <property type="component" value="Unassembled WGS sequence"/>
</dbReference>
<keyword evidence="3" id="KW-1185">Reference proteome</keyword>
<dbReference type="Pfam" id="PF13577">
    <property type="entry name" value="SnoaL_4"/>
    <property type="match status" value="1"/>
</dbReference>
<comment type="caution">
    <text evidence="2">The sequence shown here is derived from an EMBL/GenBank/DDBJ whole genome shotgun (WGS) entry which is preliminary data.</text>
</comment>
<dbReference type="SUPFAM" id="SSF54427">
    <property type="entry name" value="NTF2-like"/>
    <property type="match status" value="1"/>
</dbReference>
<dbReference type="InterPro" id="IPR037401">
    <property type="entry name" value="SnoaL-like"/>
</dbReference>
<accession>A0ABU6AJU5</accession>
<protein>
    <submittedName>
        <fullName evidence="2">Nuclear transport factor 2 family protein</fullName>
    </submittedName>
</protein>
<dbReference type="RefSeq" id="WP_324269158.1">
    <property type="nucleotide sequence ID" value="NZ_JAWLNX010000032.1"/>
</dbReference>
<name>A0ABU6AJU5_9PSEU</name>
<reference evidence="2 3" key="1">
    <citation type="submission" date="2023-10" db="EMBL/GenBank/DDBJ databases">
        <title>Saccharopolyspora sp. nov., isolated from mangrove soil.</title>
        <authorList>
            <person name="Lu Y."/>
            <person name="Liu W."/>
        </authorList>
    </citation>
    <scope>NUCLEOTIDE SEQUENCE [LARGE SCALE GENOMIC DNA]</scope>
    <source>
        <strain evidence="2 3">S2-29</strain>
    </source>
</reference>
<evidence type="ECO:0000313" key="2">
    <source>
        <dbReference type="EMBL" id="MEB3371732.1"/>
    </source>
</evidence>